<proteinExistence type="predicted"/>
<keyword evidence="3" id="KW-1185">Reference proteome</keyword>
<dbReference type="EMBL" id="JASCZI010002716">
    <property type="protein sequence ID" value="MED6116383.1"/>
    <property type="molecule type" value="Genomic_DNA"/>
</dbReference>
<protein>
    <submittedName>
        <fullName evidence="2">Uncharacterized protein</fullName>
    </submittedName>
</protein>
<reference evidence="2 3" key="1">
    <citation type="journal article" date="2023" name="Plants (Basel)">
        <title>Bridging the Gap: Combining Genomics and Transcriptomics Approaches to Understand Stylosanthes scabra, an Orphan Legume from the Brazilian Caatinga.</title>
        <authorList>
            <person name="Ferreira-Neto J.R.C."/>
            <person name="da Silva M.D."/>
            <person name="Binneck E."/>
            <person name="de Melo N.F."/>
            <person name="da Silva R.H."/>
            <person name="de Melo A.L.T.M."/>
            <person name="Pandolfi V."/>
            <person name="Bustamante F.O."/>
            <person name="Brasileiro-Vidal A.C."/>
            <person name="Benko-Iseppon A.M."/>
        </authorList>
    </citation>
    <scope>NUCLEOTIDE SEQUENCE [LARGE SCALE GENOMIC DNA]</scope>
    <source>
        <tissue evidence="2">Leaves</tissue>
    </source>
</reference>
<accession>A0ABU6QXT4</accession>
<gene>
    <name evidence="2" type="ORF">PIB30_099810</name>
</gene>
<comment type="caution">
    <text evidence="2">The sequence shown here is derived from an EMBL/GenBank/DDBJ whole genome shotgun (WGS) entry which is preliminary data.</text>
</comment>
<feature type="compositionally biased region" description="Pro residues" evidence="1">
    <location>
        <begin position="59"/>
        <end position="69"/>
    </location>
</feature>
<name>A0ABU6QXT4_9FABA</name>
<sequence length="136" mass="15036">MTDIVKELHTSRHPLAFPNIIARLCNATGISYLAPNSNEAVPKVSPIKAAVMENIRYPPYQPPPPPPQPQQYFGEGENQEQSAYDAQIPQGYGWGQLQADMANLRTTQIEFYESILAQHASYGLHLLKSVLSGSKS</sequence>
<evidence type="ECO:0000313" key="3">
    <source>
        <dbReference type="Proteomes" id="UP001341840"/>
    </source>
</evidence>
<feature type="region of interest" description="Disordered" evidence="1">
    <location>
        <begin position="56"/>
        <end position="81"/>
    </location>
</feature>
<evidence type="ECO:0000256" key="1">
    <source>
        <dbReference type="SAM" id="MobiDB-lite"/>
    </source>
</evidence>
<organism evidence="2 3">
    <name type="scientific">Stylosanthes scabra</name>
    <dbReference type="NCBI Taxonomy" id="79078"/>
    <lineage>
        <taxon>Eukaryota</taxon>
        <taxon>Viridiplantae</taxon>
        <taxon>Streptophyta</taxon>
        <taxon>Embryophyta</taxon>
        <taxon>Tracheophyta</taxon>
        <taxon>Spermatophyta</taxon>
        <taxon>Magnoliopsida</taxon>
        <taxon>eudicotyledons</taxon>
        <taxon>Gunneridae</taxon>
        <taxon>Pentapetalae</taxon>
        <taxon>rosids</taxon>
        <taxon>fabids</taxon>
        <taxon>Fabales</taxon>
        <taxon>Fabaceae</taxon>
        <taxon>Papilionoideae</taxon>
        <taxon>50 kb inversion clade</taxon>
        <taxon>dalbergioids sensu lato</taxon>
        <taxon>Dalbergieae</taxon>
        <taxon>Pterocarpus clade</taxon>
        <taxon>Stylosanthes</taxon>
    </lineage>
</organism>
<evidence type="ECO:0000313" key="2">
    <source>
        <dbReference type="EMBL" id="MED6116383.1"/>
    </source>
</evidence>
<dbReference type="Proteomes" id="UP001341840">
    <property type="component" value="Unassembled WGS sequence"/>
</dbReference>